<dbReference type="GO" id="GO:0003690">
    <property type="term" value="F:double-stranded DNA binding"/>
    <property type="evidence" value="ECO:0007669"/>
    <property type="project" value="InterPro"/>
</dbReference>
<gene>
    <name evidence="1" type="ORF">THASP1DRAFT_32728</name>
</gene>
<name>A0A4P9XIC2_9FUNG</name>
<dbReference type="GO" id="GO:0016973">
    <property type="term" value="P:poly(A)+ mRNA export from nucleus"/>
    <property type="evidence" value="ECO:0007669"/>
    <property type="project" value="TreeGrafter"/>
</dbReference>
<sequence>MAVESANLALSACPRAERVTYGYYHGRYLLNQHRVVEAADVLQEAFFRCCRGARGNKRRILIFLTIASIMTDSAPTMALLQKYQLEAQFGGLIREQRRGHLAGYFCELSAYSSWHAHLGTLLLLHQYGMRMVYRNLFRRVYVLLGLPTAEKPRLRLVDLVAACHVSAGGVVEPDHDVDEVISLLAH</sequence>
<evidence type="ECO:0000313" key="2">
    <source>
        <dbReference type="Proteomes" id="UP000271241"/>
    </source>
</evidence>
<dbReference type="AlphaFoldDB" id="A0A4P9XIC2"/>
<proteinExistence type="predicted"/>
<evidence type="ECO:0008006" key="3">
    <source>
        <dbReference type="Google" id="ProtNLM"/>
    </source>
</evidence>
<dbReference type="EMBL" id="KZ993132">
    <property type="protein sequence ID" value="RKP05436.1"/>
    <property type="molecule type" value="Genomic_DNA"/>
</dbReference>
<dbReference type="PANTHER" id="PTHR12732">
    <property type="entry name" value="UNCHARACTERIZED PROTEASOME COMPONENT REGION PCI-CONTAINING"/>
    <property type="match status" value="1"/>
</dbReference>
<dbReference type="GO" id="GO:0070390">
    <property type="term" value="C:transcription export complex 2"/>
    <property type="evidence" value="ECO:0007669"/>
    <property type="project" value="TreeGrafter"/>
</dbReference>
<dbReference type="Proteomes" id="UP000271241">
    <property type="component" value="Unassembled WGS sequence"/>
</dbReference>
<organism evidence="1 2">
    <name type="scientific">Thamnocephalis sphaerospora</name>
    <dbReference type="NCBI Taxonomy" id="78915"/>
    <lineage>
        <taxon>Eukaryota</taxon>
        <taxon>Fungi</taxon>
        <taxon>Fungi incertae sedis</taxon>
        <taxon>Zoopagomycota</taxon>
        <taxon>Zoopagomycotina</taxon>
        <taxon>Zoopagomycetes</taxon>
        <taxon>Zoopagales</taxon>
        <taxon>Sigmoideomycetaceae</taxon>
        <taxon>Thamnocephalis</taxon>
    </lineage>
</organism>
<protein>
    <recommendedName>
        <fullName evidence="3">PCI domain-containing protein</fullName>
    </recommendedName>
</protein>
<dbReference type="OrthoDB" id="5404651at2759"/>
<keyword evidence="2" id="KW-1185">Reference proteome</keyword>
<dbReference type="PANTHER" id="PTHR12732:SF8">
    <property type="entry name" value="NUCLEAR MRNA EXPORT PROTEIN THP1"/>
    <property type="match status" value="1"/>
</dbReference>
<dbReference type="GO" id="GO:0006368">
    <property type="term" value="P:transcription elongation by RNA polymerase II"/>
    <property type="evidence" value="ECO:0007669"/>
    <property type="project" value="TreeGrafter"/>
</dbReference>
<dbReference type="InterPro" id="IPR045114">
    <property type="entry name" value="Csn12-like"/>
</dbReference>
<reference evidence="2" key="1">
    <citation type="journal article" date="2018" name="Nat. Microbiol.">
        <title>Leveraging single-cell genomics to expand the fungal tree of life.</title>
        <authorList>
            <person name="Ahrendt S.R."/>
            <person name="Quandt C.A."/>
            <person name="Ciobanu D."/>
            <person name="Clum A."/>
            <person name="Salamov A."/>
            <person name="Andreopoulos B."/>
            <person name="Cheng J.F."/>
            <person name="Woyke T."/>
            <person name="Pelin A."/>
            <person name="Henrissat B."/>
            <person name="Reynolds N.K."/>
            <person name="Benny G.L."/>
            <person name="Smith M.E."/>
            <person name="James T.Y."/>
            <person name="Grigoriev I.V."/>
        </authorList>
    </citation>
    <scope>NUCLEOTIDE SEQUENCE [LARGE SCALE GENOMIC DNA]</scope>
    <source>
        <strain evidence="2">RSA 1356</strain>
    </source>
</reference>
<evidence type="ECO:0000313" key="1">
    <source>
        <dbReference type="EMBL" id="RKP05436.1"/>
    </source>
</evidence>
<accession>A0A4P9XIC2</accession>
<dbReference type="GO" id="GO:0003723">
    <property type="term" value="F:RNA binding"/>
    <property type="evidence" value="ECO:0007669"/>
    <property type="project" value="InterPro"/>
</dbReference>
<dbReference type="GO" id="GO:0000973">
    <property type="term" value="P:post-transcriptional tethering of RNA polymerase II gene DNA at nuclear periphery"/>
    <property type="evidence" value="ECO:0007669"/>
    <property type="project" value="TreeGrafter"/>
</dbReference>
<dbReference type="STRING" id="78915.A0A4P9XIC2"/>